<feature type="transmembrane region" description="Helical" evidence="8">
    <location>
        <begin position="47"/>
        <end position="69"/>
    </location>
</feature>
<organism evidence="10">
    <name type="scientific">Lotus japonicus</name>
    <name type="common">Lotus corniculatus var. japonicus</name>
    <dbReference type="NCBI Taxonomy" id="34305"/>
    <lineage>
        <taxon>Eukaryota</taxon>
        <taxon>Viridiplantae</taxon>
        <taxon>Streptophyta</taxon>
        <taxon>Embryophyta</taxon>
        <taxon>Tracheophyta</taxon>
        <taxon>Spermatophyta</taxon>
        <taxon>Magnoliopsida</taxon>
        <taxon>eudicotyledons</taxon>
        <taxon>Gunneridae</taxon>
        <taxon>Pentapetalae</taxon>
        <taxon>rosids</taxon>
        <taxon>fabids</taxon>
        <taxon>Fabales</taxon>
        <taxon>Fabaceae</taxon>
        <taxon>Papilionoideae</taxon>
        <taxon>50 kb inversion clade</taxon>
        <taxon>NPAAA clade</taxon>
        <taxon>Hologalegina</taxon>
        <taxon>robinioid clade</taxon>
        <taxon>Loteae</taxon>
        <taxon>Lotus</taxon>
    </lineage>
</organism>
<dbReference type="PANTHER" id="PTHR11040">
    <property type="entry name" value="ZINC/IRON TRANSPORTER"/>
    <property type="match status" value="1"/>
</dbReference>
<keyword evidence="9" id="KW-0732">Signal</keyword>
<evidence type="ECO:0000256" key="6">
    <source>
        <dbReference type="ARBA" id="ARBA00023065"/>
    </source>
</evidence>
<evidence type="ECO:0000256" key="3">
    <source>
        <dbReference type="ARBA" id="ARBA00022448"/>
    </source>
</evidence>
<feature type="signal peptide" evidence="9">
    <location>
        <begin position="1"/>
        <end position="28"/>
    </location>
</feature>
<feature type="transmembrane region" description="Helical" evidence="8">
    <location>
        <begin position="234"/>
        <end position="254"/>
    </location>
</feature>
<name>I3RZR8_LOTJA</name>
<feature type="transmembrane region" description="Helical" evidence="8">
    <location>
        <begin position="266"/>
        <end position="288"/>
    </location>
</feature>
<sequence>MAITSVTLIKMISVIFILITLFTSQAAADCATEKADSCVNKEKAKPLKIIAIITILVSSIIGVCSPLLTRSIPAFSPESNLFIIVKCFAAGIILGTGFVHVLPDSFDMLWSDCLQEKPWHEFPFSGFVAMFSALVTMMIDSLATSFYTRRNKSGVIPENHVEGGEDREMGAVVNVGHSHGHHHFHQETKTDRTDSQLMRYRVVATVLELGIVVHSVVIGLSMGASNNTCTIKGLVAAMCFHQMFEGMGLGGCILQAEYNFAKKAIFVFFFSVTTPFGIALGMAMSTSYKENSPSALIIVGLLNASSAGLLVYMALVDLLAADFMSPRLQGSIKLQLKSYIAVFLGAGAMSLMAKWA</sequence>
<accession>I3RZR8</accession>
<dbReference type="RefSeq" id="XP_057420494.1">
    <property type="nucleotide sequence ID" value="XM_057564511.1"/>
</dbReference>
<dbReference type="GO" id="GO:0005886">
    <property type="term" value="C:plasma membrane"/>
    <property type="evidence" value="ECO:0007669"/>
    <property type="project" value="TreeGrafter"/>
</dbReference>
<dbReference type="NCBIfam" id="TIGR00820">
    <property type="entry name" value="zip"/>
    <property type="match status" value="1"/>
</dbReference>
<comment type="subcellular location">
    <subcellularLocation>
        <location evidence="1 8">Membrane</location>
        <topology evidence="1 8">Multi-pass membrane protein</topology>
    </subcellularLocation>
</comment>
<dbReference type="OrthoDB" id="448280at2759"/>
<feature type="transmembrane region" description="Helical" evidence="8">
    <location>
        <begin position="294"/>
        <end position="315"/>
    </location>
</feature>
<feature type="chain" id="PRO_5003678618" evidence="9">
    <location>
        <begin position="29"/>
        <end position="356"/>
    </location>
</feature>
<evidence type="ECO:0000256" key="8">
    <source>
        <dbReference type="RuleBase" id="RU362088"/>
    </source>
</evidence>
<feature type="transmembrane region" description="Helical" evidence="8">
    <location>
        <begin position="81"/>
        <end position="102"/>
    </location>
</feature>
<evidence type="ECO:0000256" key="9">
    <source>
        <dbReference type="SAM" id="SignalP"/>
    </source>
</evidence>
<feature type="transmembrane region" description="Helical" evidence="8">
    <location>
        <begin position="202"/>
        <end position="222"/>
    </location>
</feature>
<dbReference type="GeneID" id="130714606"/>
<protein>
    <submittedName>
        <fullName evidence="10">Uncharacterized protein</fullName>
    </submittedName>
</protein>
<keyword evidence="3 8" id="KW-0813">Transport</keyword>
<dbReference type="InterPro" id="IPR004698">
    <property type="entry name" value="Zn/Fe_permease_fun/pln"/>
</dbReference>
<evidence type="ECO:0000313" key="10">
    <source>
        <dbReference type="EMBL" id="AFK33510.1"/>
    </source>
</evidence>
<dbReference type="InterPro" id="IPR003689">
    <property type="entry name" value="ZIP"/>
</dbReference>
<comment type="similarity">
    <text evidence="2 8">Belongs to the ZIP transporter (TC 2.A.5) family.</text>
</comment>
<feature type="transmembrane region" description="Helical" evidence="8">
    <location>
        <begin position="122"/>
        <end position="143"/>
    </location>
</feature>
<evidence type="ECO:0000256" key="1">
    <source>
        <dbReference type="ARBA" id="ARBA00004141"/>
    </source>
</evidence>
<dbReference type="EMBL" id="BT133715">
    <property type="protein sequence ID" value="AFK33510.1"/>
    <property type="molecule type" value="mRNA"/>
</dbReference>
<dbReference type="PANTHER" id="PTHR11040:SF48">
    <property type="entry name" value="ZINC TRANSPORTER 10-RELATED"/>
    <property type="match status" value="1"/>
</dbReference>
<keyword evidence="5 8" id="KW-1133">Transmembrane helix</keyword>
<evidence type="ECO:0000256" key="7">
    <source>
        <dbReference type="ARBA" id="ARBA00023136"/>
    </source>
</evidence>
<dbReference type="KEGG" id="lja:130714606"/>
<dbReference type="Pfam" id="PF02535">
    <property type="entry name" value="Zip"/>
    <property type="match status" value="1"/>
</dbReference>
<reference evidence="10" key="1">
    <citation type="submission" date="2012-05" db="EMBL/GenBank/DDBJ databases">
        <authorList>
            <person name="Krishnakumar V."/>
            <person name="Cheung F."/>
            <person name="Xiao Y."/>
            <person name="Chan A."/>
            <person name="Moskal W.A."/>
            <person name="Town C.D."/>
        </authorList>
    </citation>
    <scope>NUCLEOTIDE SEQUENCE</scope>
</reference>
<evidence type="ECO:0000256" key="4">
    <source>
        <dbReference type="ARBA" id="ARBA00022692"/>
    </source>
</evidence>
<dbReference type="AlphaFoldDB" id="I3RZR8"/>
<keyword evidence="6 8" id="KW-0406">Ion transport</keyword>
<keyword evidence="4 8" id="KW-0812">Transmembrane</keyword>
<evidence type="ECO:0000256" key="2">
    <source>
        <dbReference type="ARBA" id="ARBA00006939"/>
    </source>
</evidence>
<evidence type="ECO:0000256" key="5">
    <source>
        <dbReference type="ARBA" id="ARBA00022989"/>
    </source>
</evidence>
<proteinExistence type="evidence at transcript level"/>
<dbReference type="GO" id="GO:0005385">
    <property type="term" value="F:zinc ion transmembrane transporter activity"/>
    <property type="evidence" value="ECO:0007669"/>
    <property type="project" value="InterPro"/>
</dbReference>
<keyword evidence="7 8" id="KW-0472">Membrane</keyword>
<feature type="transmembrane region" description="Helical" evidence="8">
    <location>
        <begin position="336"/>
        <end position="355"/>
    </location>
</feature>